<evidence type="ECO:0000256" key="6">
    <source>
        <dbReference type="SAM" id="Phobius"/>
    </source>
</evidence>
<reference evidence="9" key="1">
    <citation type="journal article" date="2020" name="Stud. Mycol.">
        <title>101 Dothideomycetes genomes: a test case for predicting lifestyles and emergence of pathogens.</title>
        <authorList>
            <person name="Haridas S."/>
            <person name="Albert R."/>
            <person name="Binder M."/>
            <person name="Bloem J."/>
            <person name="Labutti K."/>
            <person name="Salamov A."/>
            <person name="Andreopoulos B."/>
            <person name="Baker S."/>
            <person name="Barry K."/>
            <person name="Bills G."/>
            <person name="Bluhm B."/>
            <person name="Cannon C."/>
            <person name="Castanera R."/>
            <person name="Culley D."/>
            <person name="Daum C."/>
            <person name="Ezra D."/>
            <person name="Gonzalez J."/>
            <person name="Henrissat B."/>
            <person name="Kuo A."/>
            <person name="Liang C."/>
            <person name="Lipzen A."/>
            <person name="Lutzoni F."/>
            <person name="Magnuson J."/>
            <person name="Mondo S."/>
            <person name="Nolan M."/>
            <person name="Ohm R."/>
            <person name="Pangilinan J."/>
            <person name="Park H.-J."/>
            <person name="Ramirez L."/>
            <person name="Alfaro M."/>
            <person name="Sun H."/>
            <person name="Tritt A."/>
            <person name="Yoshinaga Y."/>
            <person name="Zwiers L.-H."/>
            <person name="Turgeon B."/>
            <person name="Goodwin S."/>
            <person name="Spatafora J."/>
            <person name="Crous P."/>
            <person name="Grigoriev I."/>
        </authorList>
    </citation>
    <scope>NUCLEOTIDE SEQUENCE</scope>
    <source>
        <strain evidence="9">ATCC 74209</strain>
    </source>
</reference>
<evidence type="ECO:0000256" key="1">
    <source>
        <dbReference type="ARBA" id="ARBA00004167"/>
    </source>
</evidence>
<dbReference type="EMBL" id="ML994013">
    <property type="protein sequence ID" value="KAF2200626.1"/>
    <property type="molecule type" value="Genomic_DNA"/>
</dbReference>
<dbReference type="InterPro" id="IPR002889">
    <property type="entry name" value="WSC_carb-bd"/>
</dbReference>
<dbReference type="GO" id="GO:0016020">
    <property type="term" value="C:membrane"/>
    <property type="evidence" value="ECO:0007669"/>
    <property type="project" value="UniProtKB-SubCell"/>
</dbReference>
<organism evidence="9 10">
    <name type="scientific">Delitschia confertaspora ATCC 74209</name>
    <dbReference type="NCBI Taxonomy" id="1513339"/>
    <lineage>
        <taxon>Eukaryota</taxon>
        <taxon>Fungi</taxon>
        <taxon>Dikarya</taxon>
        <taxon>Ascomycota</taxon>
        <taxon>Pezizomycotina</taxon>
        <taxon>Dothideomycetes</taxon>
        <taxon>Pleosporomycetidae</taxon>
        <taxon>Pleosporales</taxon>
        <taxon>Delitschiaceae</taxon>
        <taxon>Delitschia</taxon>
    </lineage>
</organism>
<keyword evidence="7" id="KW-0732">Signal</keyword>
<evidence type="ECO:0000256" key="2">
    <source>
        <dbReference type="ARBA" id="ARBA00022692"/>
    </source>
</evidence>
<comment type="subcellular location">
    <subcellularLocation>
        <location evidence="1">Membrane</location>
        <topology evidence="1">Single-pass membrane protein</topology>
    </subcellularLocation>
</comment>
<dbReference type="PANTHER" id="PTHR15549:SF26">
    <property type="entry name" value="AXIAL BUDDING PATTERN PROTEIN 2-RELATED"/>
    <property type="match status" value="1"/>
</dbReference>
<sequence length="284" mass="29952">MISTRLLSAAIAASLISLVAAADSSSSSILLIPSPTTQVPLAAQTTVGCFATSVPLEDHGPYQFQSEGNCQGICVGLGMPVMGLVDGTNCWCGEYLPPADSEVDMKENCDTPCQGIDTHMCGGNKKWLIVLTGMTKNKIPHWNQKPASSSSSIAPTSKSSSTTVPATVIVTASETPTEEPKKSSGGPNKAGIAAGVVVGVVGLAAIIGGVMFYLRQRRRKEIEEEYRRQAAVNSFVAGNSTSNSSMTDSRLDPEFMMRRSSNGSIADNEDYSRRILKVTNPDGN</sequence>
<dbReference type="SMART" id="SM00321">
    <property type="entry name" value="WSC"/>
    <property type="match status" value="1"/>
</dbReference>
<dbReference type="GO" id="GO:0071944">
    <property type="term" value="C:cell periphery"/>
    <property type="evidence" value="ECO:0007669"/>
    <property type="project" value="UniProtKB-ARBA"/>
</dbReference>
<comment type="caution">
    <text evidence="9">The sequence shown here is derived from an EMBL/GenBank/DDBJ whole genome shotgun (WGS) entry which is preliminary data.</text>
</comment>
<feature type="region of interest" description="Disordered" evidence="5">
    <location>
        <begin position="140"/>
        <end position="165"/>
    </location>
</feature>
<feature type="domain" description="WSC" evidence="8">
    <location>
        <begin position="43"/>
        <end position="133"/>
    </location>
</feature>
<feature type="chain" id="PRO_5040316298" description="WSC domain-containing protein" evidence="7">
    <location>
        <begin position="22"/>
        <end position="284"/>
    </location>
</feature>
<evidence type="ECO:0000256" key="5">
    <source>
        <dbReference type="SAM" id="MobiDB-lite"/>
    </source>
</evidence>
<dbReference type="PANTHER" id="PTHR15549">
    <property type="entry name" value="PAIRED IMMUNOGLOBULIN-LIKE TYPE 2 RECEPTOR"/>
    <property type="match status" value="1"/>
</dbReference>
<dbReference type="InterPro" id="IPR051694">
    <property type="entry name" value="Immunoregulatory_rcpt-like"/>
</dbReference>
<dbReference type="Pfam" id="PF01822">
    <property type="entry name" value="WSC"/>
    <property type="match status" value="1"/>
</dbReference>
<gene>
    <name evidence="9" type="ORF">GQ43DRAFT_65719</name>
</gene>
<feature type="compositionally biased region" description="Low complexity" evidence="5">
    <location>
        <begin position="145"/>
        <end position="162"/>
    </location>
</feature>
<dbReference type="Proteomes" id="UP000799536">
    <property type="component" value="Unassembled WGS sequence"/>
</dbReference>
<evidence type="ECO:0000256" key="7">
    <source>
        <dbReference type="SAM" id="SignalP"/>
    </source>
</evidence>
<keyword evidence="2 6" id="KW-0812">Transmembrane</keyword>
<evidence type="ECO:0000259" key="8">
    <source>
        <dbReference type="PROSITE" id="PS51212"/>
    </source>
</evidence>
<name>A0A9P4JJL1_9PLEO</name>
<dbReference type="PROSITE" id="PS51212">
    <property type="entry name" value="WSC"/>
    <property type="match status" value="1"/>
</dbReference>
<dbReference type="AlphaFoldDB" id="A0A9P4JJL1"/>
<keyword evidence="3 6" id="KW-1133">Transmembrane helix</keyword>
<evidence type="ECO:0000313" key="9">
    <source>
        <dbReference type="EMBL" id="KAF2200626.1"/>
    </source>
</evidence>
<evidence type="ECO:0000256" key="4">
    <source>
        <dbReference type="ARBA" id="ARBA00023136"/>
    </source>
</evidence>
<accession>A0A9P4JJL1</accession>
<dbReference type="OrthoDB" id="2019572at2759"/>
<feature type="signal peptide" evidence="7">
    <location>
        <begin position="1"/>
        <end position="21"/>
    </location>
</feature>
<proteinExistence type="predicted"/>
<keyword evidence="10" id="KW-1185">Reference proteome</keyword>
<evidence type="ECO:0000313" key="10">
    <source>
        <dbReference type="Proteomes" id="UP000799536"/>
    </source>
</evidence>
<protein>
    <recommendedName>
        <fullName evidence="8">WSC domain-containing protein</fullName>
    </recommendedName>
</protein>
<feature type="transmembrane region" description="Helical" evidence="6">
    <location>
        <begin position="190"/>
        <end position="214"/>
    </location>
</feature>
<evidence type="ECO:0000256" key="3">
    <source>
        <dbReference type="ARBA" id="ARBA00022989"/>
    </source>
</evidence>
<keyword evidence="4 6" id="KW-0472">Membrane</keyword>
<feature type="region of interest" description="Disordered" evidence="5">
    <location>
        <begin position="260"/>
        <end position="284"/>
    </location>
</feature>